<comment type="caution">
    <text evidence="2">The sequence shown here is derived from an EMBL/GenBank/DDBJ whole genome shotgun (WGS) entry which is preliminary data.</text>
</comment>
<dbReference type="Pfam" id="PF06835">
    <property type="entry name" value="LptC"/>
    <property type="match status" value="1"/>
</dbReference>
<dbReference type="InterPro" id="IPR026265">
    <property type="entry name" value="LptC"/>
</dbReference>
<keyword evidence="1" id="KW-0732">Signal</keyword>
<proteinExistence type="predicted"/>
<organism evidence="2 3">
    <name type="scientific">candidate division WOR-3 bacterium</name>
    <dbReference type="NCBI Taxonomy" id="2052148"/>
    <lineage>
        <taxon>Bacteria</taxon>
        <taxon>Bacteria division WOR-3</taxon>
    </lineage>
</organism>
<feature type="signal peptide" evidence="1">
    <location>
        <begin position="1"/>
        <end position="27"/>
    </location>
</feature>
<accession>A0A350H836</accession>
<evidence type="ECO:0000313" key="2">
    <source>
        <dbReference type="EMBL" id="HAV91702.1"/>
    </source>
</evidence>
<dbReference type="AlphaFoldDB" id="A0A350H836"/>
<dbReference type="Gene3D" id="2.60.450.10">
    <property type="entry name" value="Lipopolysaccharide (LPS) transport protein A like domain"/>
    <property type="match status" value="1"/>
</dbReference>
<dbReference type="Proteomes" id="UP000264062">
    <property type="component" value="Unassembled WGS sequence"/>
</dbReference>
<dbReference type="GO" id="GO:0005886">
    <property type="term" value="C:plasma membrane"/>
    <property type="evidence" value="ECO:0007669"/>
    <property type="project" value="InterPro"/>
</dbReference>
<dbReference type="InterPro" id="IPR010664">
    <property type="entry name" value="LipoPS_assembly_LptC-rel"/>
</dbReference>
<reference evidence="2 3" key="1">
    <citation type="journal article" date="2018" name="Nat. Biotechnol.">
        <title>A standardized bacterial taxonomy based on genome phylogeny substantially revises the tree of life.</title>
        <authorList>
            <person name="Parks D.H."/>
            <person name="Chuvochina M."/>
            <person name="Waite D.W."/>
            <person name="Rinke C."/>
            <person name="Skarshewski A."/>
            <person name="Chaumeil P.A."/>
            <person name="Hugenholtz P."/>
        </authorList>
    </citation>
    <scope>NUCLEOTIDE SEQUENCE [LARGE SCALE GENOMIC DNA]</scope>
    <source>
        <strain evidence="2">UBA9956</strain>
    </source>
</reference>
<gene>
    <name evidence="2" type="primary">lptC</name>
    <name evidence="2" type="ORF">DCW38_00755</name>
</gene>
<dbReference type="GO" id="GO:0015221">
    <property type="term" value="F:lipopolysaccharide transmembrane transporter activity"/>
    <property type="evidence" value="ECO:0007669"/>
    <property type="project" value="InterPro"/>
</dbReference>
<name>A0A350H836_UNCW3</name>
<dbReference type="NCBIfam" id="TIGR04409">
    <property type="entry name" value="LptC_YrbK"/>
    <property type="match status" value="1"/>
</dbReference>
<dbReference type="EMBL" id="DMZY01000025">
    <property type="protein sequence ID" value="HAV91702.1"/>
    <property type="molecule type" value="Genomic_DNA"/>
</dbReference>
<feature type="chain" id="PRO_5016847786" evidence="1">
    <location>
        <begin position="28"/>
        <end position="170"/>
    </location>
</feature>
<sequence>MIFTIRCGKIFLFSIAMLLILSCSSKGSETSLMTGNEKTMSGIKMKSYKEKELQFTLDAQSGYSTDSSDNYTLIKPLYKRVTGDSIRVHSDSCISGKTEITYYGNVIVEFEDSMTLYTDSMRYFTESDSAITEDSVLIIKNNNKMKSKGFAGSNGFNKITFLGKVVLYDE</sequence>
<evidence type="ECO:0000256" key="1">
    <source>
        <dbReference type="SAM" id="SignalP"/>
    </source>
</evidence>
<protein>
    <submittedName>
        <fullName evidence="2">LPS export ABC transporter periplasmic protein LptC</fullName>
    </submittedName>
</protein>
<evidence type="ECO:0000313" key="3">
    <source>
        <dbReference type="Proteomes" id="UP000264062"/>
    </source>
</evidence>
<dbReference type="PROSITE" id="PS51257">
    <property type="entry name" value="PROKAR_LIPOPROTEIN"/>
    <property type="match status" value="1"/>
</dbReference>